<evidence type="ECO:0000313" key="1">
    <source>
        <dbReference type="EMBL" id="MFC4676880.1"/>
    </source>
</evidence>
<dbReference type="PROSITE" id="PS51257">
    <property type="entry name" value="PROKAR_LIPOPROTEIN"/>
    <property type="match status" value="1"/>
</dbReference>
<name>A0ABV9L3E6_9BACT</name>
<dbReference type="Pfam" id="PF21983">
    <property type="entry name" value="NikA-like"/>
    <property type="match status" value="1"/>
</dbReference>
<organism evidence="1 2">
    <name type="scientific">Dysgonomonas termitidis</name>
    <dbReference type="NCBI Taxonomy" id="1516126"/>
    <lineage>
        <taxon>Bacteria</taxon>
        <taxon>Pseudomonadati</taxon>
        <taxon>Bacteroidota</taxon>
        <taxon>Bacteroidia</taxon>
        <taxon>Bacteroidales</taxon>
        <taxon>Dysgonomonadaceae</taxon>
        <taxon>Dysgonomonas</taxon>
    </lineage>
</organism>
<dbReference type="InterPro" id="IPR053842">
    <property type="entry name" value="NikA-like"/>
</dbReference>
<evidence type="ECO:0000313" key="2">
    <source>
        <dbReference type="Proteomes" id="UP001596023"/>
    </source>
</evidence>
<gene>
    <name evidence="1" type="ORF">ACFO6W_24675</name>
</gene>
<dbReference type="Proteomes" id="UP001596023">
    <property type="component" value="Unassembled WGS sequence"/>
</dbReference>
<sequence>MVAKLPDYEGKPVLLLPMVASITACWGATLHPEFSIILNANVMENKEDNKSKKGRPAKEKAKLSCSINLKLTEVDFNAVKEKAGKLGMKPTQYAREMTLKGGIKSRFTIEELDLIRKLSGMSNNLNQIAKQVNKSGFFSSATDVIMIADEIKKLFHDS</sequence>
<comment type="caution">
    <text evidence="1">The sequence shown here is derived from an EMBL/GenBank/DDBJ whole genome shotgun (WGS) entry which is preliminary data.</text>
</comment>
<keyword evidence="2" id="KW-1185">Reference proteome</keyword>
<reference evidence="2" key="1">
    <citation type="journal article" date="2019" name="Int. J. Syst. Evol. Microbiol.">
        <title>The Global Catalogue of Microorganisms (GCM) 10K type strain sequencing project: providing services to taxonomists for standard genome sequencing and annotation.</title>
        <authorList>
            <consortium name="The Broad Institute Genomics Platform"/>
            <consortium name="The Broad Institute Genome Sequencing Center for Infectious Disease"/>
            <person name="Wu L."/>
            <person name="Ma J."/>
        </authorList>
    </citation>
    <scope>NUCLEOTIDE SEQUENCE [LARGE SCALE GENOMIC DNA]</scope>
    <source>
        <strain evidence="2">CCUG 66188</strain>
    </source>
</reference>
<dbReference type="RefSeq" id="WP_380001532.1">
    <property type="nucleotide sequence ID" value="NZ_JBHSGN010000161.1"/>
</dbReference>
<protein>
    <submittedName>
        <fullName evidence="1">MobC family plasmid mobilization relaxosome protein</fullName>
    </submittedName>
</protein>
<dbReference type="EMBL" id="JBHSGN010000161">
    <property type="protein sequence ID" value="MFC4676880.1"/>
    <property type="molecule type" value="Genomic_DNA"/>
</dbReference>
<proteinExistence type="predicted"/>
<accession>A0ABV9L3E6</accession>